<dbReference type="EMBL" id="SZVO01000005">
    <property type="protein sequence ID" value="TKT91903.1"/>
    <property type="molecule type" value="Genomic_DNA"/>
</dbReference>
<name>A0A4V6Y1Z1_9BACT</name>
<protein>
    <submittedName>
        <fullName evidence="4">DUF2971 domain-containing protein</fullName>
    </submittedName>
</protein>
<evidence type="ECO:0000256" key="2">
    <source>
        <dbReference type="ARBA" id="ARBA00022803"/>
    </source>
</evidence>
<evidence type="ECO:0000313" key="5">
    <source>
        <dbReference type="Proteomes" id="UP000304900"/>
    </source>
</evidence>
<evidence type="ECO:0000256" key="3">
    <source>
        <dbReference type="PROSITE-ProRule" id="PRU00339"/>
    </source>
</evidence>
<dbReference type="Pfam" id="PF11185">
    <property type="entry name" value="DUF2971"/>
    <property type="match status" value="1"/>
</dbReference>
<gene>
    <name evidence="4" type="ORF">FDK13_12195</name>
</gene>
<feature type="repeat" description="TPR" evidence="3">
    <location>
        <begin position="101"/>
        <end position="134"/>
    </location>
</feature>
<feature type="repeat" description="TPR" evidence="3">
    <location>
        <begin position="135"/>
        <end position="168"/>
    </location>
</feature>
<dbReference type="SUPFAM" id="SSF48452">
    <property type="entry name" value="TPR-like"/>
    <property type="match status" value="2"/>
</dbReference>
<dbReference type="InterPro" id="IPR021352">
    <property type="entry name" value="DUF2971"/>
</dbReference>
<dbReference type="RefSeq" id="WP_137340272.1">
    <property type="nucleotide sequence ID" value="NZ_BSQH01000006.1"/>
</dbReference>
<dbReference type="Pfam" id="PF13181">
    <property type="entry name" value="TPR_8"/>
    <property type="match status" value="2"/>
</dbReference>
<dbReference type="PANTHER" id="PTHR44858:SF1">
    <property type="entry name" value="UDP-N-ACETYLGLUCOSAMINE--PEPTIDE N-ACETYLGLUCOSAMINYLTRANSFERASE SPINDLY-RELATED"/>
    <property type="match status" value="1"/>
</dbReference>
<dbReference type="PANTHER" id="PTHR44858">
    <property type="entry name" value="TETRATRICOPEPTIDE REPEAT PROTEIN 6"/>
    <property type="match status" value="1"/>
</dbReference>
<keyword evidence="1" id="KW-0677">Repeat</keyword>
<evidence type="ECO:0000313" key="4">
    <source>
        <dbReference type="EMBL" id="TKT91903.1"/>
    </source>
</evidence>
<dbReference type="Pfam" id="PF12895">
    <property type="entry name" value="ANAPC3"/>
    <property type="match status" value="1"/>
</dbReference>
<proteinExistence type="predicted"/>
<dbReference type="PROSITE" id="PS50005">
    <property type="entry name" value="TPR"/>
    <property type="match status" value="3"/>
</dbReference>
<accession>A0A4V6Y1Z1</accession>
<dbReference type="OrthoDB" id="1523851at2"/>
<dbReference type="SMART" id="SM00028">
    <property type="entry name" value="TPR"/>
    <property type="match status" value="7"/>
</dbReference>
<evidence type="ECO:0000256" key="1">
    <source>
        <dbReference type="ARBA" id="ARBA00022737"/>
    </source>
</evidence>
<dbReference type="Proteomes" id="UP000304900">
    <property type="component" value="Unassembled WGS sequence"/>
</dbReference>
<keyword evidence="2 3" id="KW-0802">TPR repeat</keyword>
<keyword evidence="5" id="KW-1185">Reference proteome</keyword>
<dbReference type="Gene3D" id="1.25.40.10">
    <property type="entry name" value="Tetratricopeptide repeat domain"/>
    <property type="match status" value="3"/>
</dbReference>
<dbReference type="InterPro" id="IPR050498">
    <property type="entry name" value="Ycf3"/>
</dbReference>
<dbReference type="InterPro" id="IPR019734">
    <property type="entry name" value="TPR_rpt"/>
</dbReference>
<comment type="caution">
    <text evidence="4">The sequence shown here is derived from an EMBL/GenBank/DDBJ whole genome shotgun (WGS) entry which is preliminary data.</text>
</comment>
<sequence length="685" mass="79576">MDTAENLLKDARELNEQGGFYDVKELLPEKLLSTLNSADLYGELAFALKELGEFSKCDEILKIIFKIEPDQHRAVKINNRFSSDEVSYDRSINQGKNPRYINSYYELGRKYEKENKHTLAIDAYMEIINLVPSYIPPYRRLGDIFIKIGKIKKAKKLFKRVVNLADDSESHLALGRVYLLLKENDKAEKSLMKAIQLRNKSDATFYLADLYISQNNFDPAFKILDEAITIKNRPAHAYYLKGQCYQKLRKYNDSITPYLEAIKGFDILKTLSNDYNKSLAYSYNALGCAYLGLKDSKNAIIELNKSIIADPEYAGGYYNLSNTLYNIAIESEERRVDLLNEIYESSIKCSNIWNEEIHYYSYVSKLRNEEIYSYLQDLELYDLARLIKKIQYLLKFEDNYLTHFTSLSVAEKLVINESPLRISEGSFLNDTSEGYNLDNFLNFQKEVSDNIRNELMLKSFVAKRFVGSFVADKSHNDLTLWRMYGKENREEGQGCALTLKTDEILKFFSEIITADANNTVNQSMANNADIDTDVAFYRVAYKDRASDAFFVQSISNDDLKKFNEVMTELKLRVNVYIQNNKADLERINSLVKQLNSIKYLFKSSDYQHEQEIRLVVIGEKFEKKIDEMVRPFRVYIEGMKINSLIEKITLGPKVLRAEEWASAFYYKLDKQNLHPQIVISHLPFK</sequence>
<feature type="repeat" description="TPR" evidence="3">
    <location>
        <begin position="280"/>
        <end position="313"/>
    </location>
</feature>
<reference evidence="4 5" key="1">
    <citation type="submission" date="2019-05" db="EMBL/GenBank/DDBJ databases">
        <title>Dyadobacter AR-3-8 sp. nov., isolated from arctic soil.</title>
        <authorList>
            <person name="Chaudhary D.K."/>
        </authorList>
    </citation>
    <scope>NUCLEOTIDE SEQUENCE [LARGE SCALE GENOMIC DNA]</scope>
    <source>
        <strain evidence="4 5">AR-3-8</strain>
    </source>
</reference>
<organism evidence="4 5">
    <name type="scientific">Dyadobacter frigoris</name>
    <dbReference type="NCBI Taxonomy" id="2576211"/>
    <lineage>
        <taxon>Bacteria</taxon>
        <taxon>Pseudomonadati</taxon>
        <taxon>Bacteroidota</taxon>
        <taxon>Cytophagia</taxon>
        <taxon>Cytophagales</taxon>
        <taxon>Spirosomataceae</taxon>
        <taxon>Dyadobacter</taxon>
    </lineage>
</organism>
<dbReference type="InterPro" id="IPR011990">
    <property type="entry name" value="TPR-like_helical_dom_sf"/>
</dbReference>
<dbReference type="AlphaFoldDB" id="A0A4V6Y1Z1"/>